<dbReference type="PANTHER" id="PTHR19854">
    <property type="entry name" value="TRANSDUCIN BETA-LIKE 3"/>
    <property type="match status" value="1"/>
</dbReference>
<dbReference type="Proteomes" id="UP001140562">
    <property type="component" value="Unassembled WGS sequence"/>
</dbReference>
<evidence type="ECO:0000256" key="5">
    <source>
        <dbReference type="ARBA" id="ARBA00038749"/>
    </source>
</evidence>
<dbReference type="InterPro" id="IPR015943">
    <property type="entry name" value="WD40/YVTN_repeat-like_dom_sf"/>
</dbReference>
<evidence type="ECO:0000313" key="10">
    <source>
        <dbReference type="Proteomes" id="UP001140562"/>
    </source>
</evidence>
<feature type="region of interest" description="Disordered" evidence="8">
    <location>
        <begin position="219"/>
        <end position="242"/>
    </location>
</feature>
<dbReference type="PANTHER" id="PTHR19854:SF1">
    <property type="entry name" value="GUANINE NUCLEOTIDE-BINDING PROTEIN SUBUNIT BETA-LIKE PROTEIN 1"/>
    <property type="match status" value="1"/>
</dbReference>
<comment type="subunit">
    <text evidence="5">Component of the ASTRA chromatin remodeling machinery complex.</text>
</comment>
<dbReference type="InterPro" id="IPR001680">
    <property type="entry name" value="WD40_rpt"/>
</dbReference>
<keyword evidence="1 7" id="KW-0853">WD repeat</keyword>
<evidence type="ECO:0000256" key="4">
    <source>
        <dbReference type="ARBA" id="ARBA00037931"/>
    </source>
</evidence>
<keyword evidence="10" id="KW-1185">Reference proteome</keyword>
<evidence type="ECO:0000313" key="9">
    <source>
        <dbReference type="EMBL" id="KAJ4342671.1"/>
    </source>
</evidence>
<dbReference type="PROSITE" id="PS50294">
    <property type="entry name" value="WD_REPEATS_REGION"/>
    <property type="match status" value="1"/>
</dbReference>
<dbReference type="InterPro" id="IPR019775">
    <property type="entry name" value="WD40_repeat_CS"/>
</dbReference>
<reference evidence="9" key="1">
    <citation type="submission" date="2022-10" db="EMBL/GenBank/DDBJ databases">
        <title>Tapping the CABI collections for fungal endophytes: first genome assemblies for Collariella, Neodidymelliopsis, Ascochyta clinopodiicola, Didymella pomorum, Didymosphaeria variabile, Neocosmospora piperis and Neocucurbitaria cava.</title>
        <authorList>
            <person name="Hill R."/>
        </authorList>
    </citation>
    <scope>NUCLEOTIDE SEQUENCE</scope>
    <source>
        <strain evidence="9">IMI 360193</strain>
    </source>
</reference>
<dbReference type="EMBL" id="JAPEUV010000005">
    <property type="protein sequence ID" value="KAJ4342671.1"/>
    <property type="molecule type" value="Genomic_DNA"/>
</dbReference>
<protein>
    <recommendedName>
        <fullName evidence="6">ASTRA-associated protein 1</fullName>
    </recommendedName>
</protein>
<evidence type="ECO:0000256" key="6">
    <source>
        <dbReference type="ARBA" id="ARBA00040563"/>
    </source>
</evidence>
<dbReference type="Pfam" id="PF00400">
    <property type="entry name" value="WD40"/>
    <property type="match status" value="2"/>
</dbReference>
<evidence type="ECO:0000256" key="3">
    <source>
        <dbReference type="ARBA" id="ARBA00037338"/>
    </source>
</evidence>
<name>A0A9W8X8Q0_9PLEO</name>
<evidence type="ECO:0000256" key="1">
    <source>
        <dbReference type="ARBA" id="ARBA00022574"/>
    </source>
</evidence>
<comment type="caution">
    <text evidence="9">The sequence shown here is derived from an EMBL/GenBank/DDBJ whole genome shotgun (WGS) entry which is preliminary data.</text>
</comment>
<dbReference type="SUPFAM" id="SSF50978">
    <property type="entry name" value="WD40 repeat-like"/>
    <property type="match status" value="1"/>
</dbReference>
<evidence type="ECO:0000256" key="7">
    <source>
        <dbReference type="PROSITE-ProRule" id="PRU00221"/>
    </source>
</evidence>
<dbReference type="PROSITE" id="PS00678">
    <property type="entry name" value="WD_REPEATS_1"/>
    <property type="match status" value="1"/>
</dbReference>
<dbReference type="SMART" id="SM00320">
    <property type="entry name" value="WD40"/>
    <property type="match status" value="5"/>
</dbReference>
<feature type="repeat" description="WD" evidence="7">
    <location>
        <begin position="18"/>
        <end position="59"/>
    </location>
</feature>
<organism evidence="9 10">
    <name type="scientific">Didymella glomerata</name>
    <dbReference type="NCBI Taxonomy" id="749621"/>
    <lineage>
        <taxon>Eukaryota</taxon>
        <taxon>Fungi</taxon>
        <taxon>Dikarya</taxon>
        <taxon>Ascomycota</taxon>
        <taxon>Pezizomycotina</taxon>
        <taxon>Dothideomycetes</taxon>
        <taxon>Pleosporomycetidae</taxon>
        <taxon>Pleosporales</taxon>
        <taxon>Pleosporineae</taxon>
        <taxon>Didymellaceae</taxon>
        <taxon>Didymella</taxon>
    </lineage>
</organism>
<evidence type="ECO:0000256" key="8">
    <source>
        <dbReference type="SAM" id="MobiDB-lite"/>
    </source>
</evidence>
<sequence>MAERQSSTLPPAQPSYILRGHASQIHSVRFVRQNTRLVTGDADGWVIYWKLETKRALAVWKAHDGAILGTAEWGHNKIITHGRDNSLRIWQNCASILIAVPARDDKKAEVYQFPEEKLRYVVPRAQAKDTGMVMAVKIVRDPTTRQNLVITGYEGGLTAVYLLPKADDSTIGVAQLLYFSQPHTQPILSIDVLPDATTYYTSGADAIIAAHRIPKIAPRCPKLEEPPSAQDDDGDPPVSVPASHINVALGVTSSVSSENHQTAGVADDPPVSVPEDVNDQPLSFSKRPVQPSRPAESTSKAGGLSSLLSTATASKAAQAAPPQPSPPSIQAPNKVNNTKHAGQQSLSVRSDGRLLVTGGWDTRVRIYSTKTLKEVAVMKWHKEGVYAVAFGEILDAVDLEHNVQDAPGQDKSAEVTRRETGLGKLQRQREEKMQVKHWIAAGAKDGKISLWEIF</sequence>
<feature type="region of interest" description="Disordered" evidence="8">
    <location>
        <begin position="254"/>
        <end position="350"/>
    </location>
</feature>
<dbReference type="PROSITE" id="PS50082">
    <property type="entry name" value="WD_REPEATS_2"/>
    <property type="match status" value="1"/>
</dbReference>
<accession>A0A9W8X8Q0</accession>
<dbReference type="AlphaFoldDB" id="A0A9W8X8Q0"/>
<keyword evidence="2" id="KW-0677">Repeat</keyword>
<comment type="similarity">
    <text evidence="4">Belongs to the WD repeat ASA1 family.</text>
</comment>
<feature type="compositionally biased region" description="Polar residues" evidence="8">
    <location>
        <begin position="333"/>
        <end position="348"/>
    </location>
</feature>
<comment type="function">
    <text evidence="3">Component of the ASTRA complex involved in chromatin remodeling.</text>
</comment>
<gene>
    <name evidence="9" type="primary">asa1</name>
    <name evidence="9" type="ORF">N0V87_000880</name>
</gene>
<feature type="compositionally biased region" description="Low complexity" evidence="8">
    <location>
        <begin position="297"/>
        <end position="320"/>
    </location>
</feature>
<dbReference type="OrthoDB" id="7668193at2759"/>
<dbReference type="Gene3D" id="2.130.10.10">
    <property type="entry name" value="YVTN repeat-like/Quinoprotein amine dehydrogenase"/>
    <property type="match status" value="2"/>
</dbReference>
<proteinExistence type="inferred from homology"/>
<dbReference type="InterPro" id="IPR036322">
    <property type="entry name" value="WD40_repeat_dom_sf"/>
</dbReference>
<evidence type="ECO:0000256" key="2">
    <source>
        <dbReference type="ARBA" id="ARBA00022737"/>
    </source>
</evidence>